<proteinExistence type="predicted"/>
<reference evidence="1" key="1">
    <citation type="journal article" date="2017" name="Mycologia">
        <title>Fusarium algeriense, sp. nov., a novel toxigenic crown rot pathogen of durum wheat from Algeria is nested in the Fusarium burgessii species complex.</title>
        <authorList>
            <person name="Laraba I."/>
            <person name="Keddad A."/>
            <person name="Boureghda H."/>
            <person name="Abdallah N."/>
            <person name="Vaughan M.M."/>
            <person name="Proctor R.H."/>
            <person name="Busman M."/>
            <person name="O'Donnell K."/>
        </authorList>
    </citation>
    <scope>NUCLEOTIDE SEQUENCE</scope>
    <source>
        <strain evidence="1">NRRL 25174</strain>
    </source>
</reference>
<sequence>MSLQISNILGMKRPDIRISANFDNLPHDDFTRTKIEVIDIHPWSAFNFRNISHAYGDLLGEKSTIINAIPEEIRCLSHADIASVFYRSLFNIIGPSIEKGSATLRERLKTTTALRWGNDSTLRSSTEENRHSLEFGSMCPVIVFYDDNIVQDEAPWHRDDNFEGSFRPFLATGIVIPSRMWKSKSLAVADPDESPELGPVEQLATCARKTNTSLAFILGDKDVVLLQFFRAEGGGTGVY</sequence>
<keyword evidence="2" id="KW-1185">Reference proteome</keyword>
<accession>A0A9P5ALN4</accession>
<protein>
    <submittedName>
        <fullName evidence="1">Uncharacterized protein</fullName>
    </submittedName>
</protein>
<dbReference type="OrthoDB" id="5006680at2759"/>
<reference evidence="1" key="2">
    <citation type="submission" date="2020-02" db="EMBL/GenBank/DDBJ databases">
        <title>Identification and distribution of gene clusters putatively required for synthesis of sphingolipid metabolism inhibitors in phylogenetically diverse species of the filamentous fungus Fusarium.</title>
        <authorList>
            <person name="Kim H.-S."/>
            <person name="Busman M."/>
            <person name="Brown D.W."/>
            <person name="Divon H."/>
            <person name="Uhlig S."/>
            <person name="Proctor R.H."/>
        </authorList>
    </citation>
    <scope>NUCLEOTIDE SEQUENCE</scope>
    <source>
        <strain evidence="1">NRRL 25174</strain>
    </source>
</reference>
<evidence type="ECO:0000313" key="1">
    <source>
        <dbReference type="EMBL" id="KAF4340869.1"/>
    </source>
</evidence>
<gene>
    <name evidence="1" type="ORF">FBEOM_5210</name>
</gene>
<evidence type="ECO:0000313" key="2">
    <source>
        <dbReference type="Proteomes" id="UP000730481"/>
    </source>
</evidence>
<comment type="caution">
    <text evidence="1">The sequence shown here is derived from an EMBL/GenBank/DDBJ whole genome shotgun (WGS) entry which is preliminary data.</text>
</comment>
<dbReference type="Proteomes" id="UP000730481">
    <property type="component" value="Unassembled WGS sequence"/>
</dbReference>
<name>A0A9P5ALN4_9HYPO</name>
<dbReference type="AlphaFoldDB" id="A0A9P5ALN4"/>
<dbReference type="EMBL" id="PVQB02000221">
    <property type="protein sequence ID" value="KAF4340869.1"/>
    <property type="molecule type" value="Genomic_DNA"/>
</dbReference>
<organism evidence="1 2">
    <name type="scientific">Fusarium beomiforme</name>
    <dbReference type="NCBI Taxonomy" id="44412"/>
    <lineage>
        <taxon>Eukaryota</taxon>
        <taxon>Fungi</taxon>
        <taxon>Dikarya</taxon>
        <taxon>Ascomycota</taxon>
        <taxon>Pezizomycotina</taxon>
        <taxon>Sordariomycetes</taxon>
        <taxon>Hypocreomycetidae</taxon>
        <taxon>Hypocreales</taxon>
        <taxon>Nectriaceae</taxon>
        <taxon>Fusarium</taxon>
        <taxon>Fusarium burgessii species complex</taxon>
    </lineage>
</organism>